<name>A0A6J4K1X3_9SPHI</name>
<proteinExistence type="predicted"/>
<dbReference type="AlphaFoldDB" id="A0A6J4K1X3"/>
<evidence type="ECO:0000313" key="1">
    <source>
        <dbReference type="EMBL" id="CAA9292932.1"/>
    </source>
</evidence>
<dbReference type="EMBL" id="CADCTQ010000396">
    <property type="protein sequence ID" value="CAA9292932.1"/>
    <property type="molecule type" value="Genomic_DNA"/>
</dbReference>
<reference evidence="1" key="1">
    <citation type="submission" date="2020-02" db="EMBL/GenBank/DDBJ databases">
        <authorList>
            <person name="Meier V. D."/>
        </authorList>
    </citation>
    <scope>NUCLEOTIDE SEQUENCE</scope>
    <source>
        <strain evidence="1">AVDCRST_MAG56</strain>
    </source>
</reference>
<evidence type="ECO:0008006" key="2">
    <source>
        <dbReference type="Google" id="ProtNLM"/>
    </source>
</evidence>
<protein>
    <recommendedName>
        <fullName evidence="2">Secretion system C-terminal sorting domain-containing protein</fullName>
    </recommendedName>
</protein>
<organism evidence="1">
    <name type="scientific">uncultured Cytophagales bacterium</name>
    <dbReference type="NCBI Taxonomy" id="158755"/>
    <lineage>
        <taxon>Bacteria</taxon>
        <taxon>Pseudomonadati</taxon>
        <taxon>Bacteroidota</taxon>
        <taxon>Sphingobacteriia</taxon>
        <taxon>Sphingobacteriales</taxon>
        <taxon>environmental samples</taxon>
    </lineage>
</organism>
<accession>A0A6J4K1X3</accession>
<sequence length="268" mass="29950">MSFSAFASFTRFSAGALVLAVASFQPLRAGEIVLNGVYQGKNLFVQNPAVGQDKNYCVDEVYVNDVKKMSAIKQSAFEIDLSDFEIDAEVTVKIVFKDGCTPKIMNPQVLRPSATFQFSNLAVDDNSVDWTTTGETPKYLFYVEHFVNGNWLAIKKFEAKNTGAGIYSLPVTHSPGINKYRIKAQNEDDHHMFYSKVVEFDPDAKPITFFPKSVTSKITLSRPTGYEVVDAKGNVLKKGTGTEISLAELKTGVYYLNIENRKEKFFKK</sequence>
<gene>
    <name evidence="1" type="ORF">AVDCRST_MAG56-4853</name>
</gene>